<accession>A0ABW4A5P7</accession>
<proteinExistence type="predicted"/>
<name>A0ABW4A5P7_9ACTN</name>
<dbReference type="EMBL" id="JBHTMK010000014">
    <property type="protein sequence ID" value="MFD1365828.1"/>
    <property type="molecule type" value="Genomic_DNA"/>
</dbReference>
<organism evidence="2 3">
    <name type="scientific">Actinoplanes sichuanensis</name>
    <dbReference type="NCBI Taxonomy" id="512349"/>
    <lineage>
        <taxon>Bacteria</taxon>
        <taxon>Bacillati</taxon>
        <taxon>Actinomycetota</taxon>
        <taxon>Actinomycetes</taxon>
        <taxon>Micromonosporales</taxon>
        <taxon>Micromonosporaceae</taxon>
        <taxon>Actinoplanes</taxon>
    </lineage>
</organism>
<keyword evidence="1" id="KW-0812">Transmembrane</keyword>
<dbReference type="RefSeq" id="WP_317796979.1">
    <property type="nucleotide sequence ID" value="NZ_AP028461.1"/>
</dbReference>
<comment type="caution">
    <text evidence="2">The sequence shown here is derived from an EMBL/GenBank/DDBJ whole genome shotgun (WGS) entry which is preliminary data.</text>
</comment>
<protein>
    <submittedName>
        <fullName evidence="2">Uncharacterized protein</fullName>
    </submittedName>
</protein>
<keyword evidence="1" id="KW-1133">Transmembrane helix</keyword>
<feature type="transmembrane region" description="Helical" evidence="1">
    <location>
        <begin position="59"/>
        <end position="80"/>
    </location>
</feature>
<keyword evidence="1" id="KW-0472">Membrane</keyword>
<reference evidence="3" key="1">
    <citation type="journal article" date="2019" name="Int. J. Syst. Evol. Microbiol.">
        <title>The Global Catalogue of Microorganisms (GCM) 10K type strain sequencing project: providing services to taxonomists for standard genome sequencing and annotation.</title>
        <authorList>
            <consortium name="The Broad Institute Genomics Platform"/>
            <consortium name="The Broad Institute Genome Sequencing Center for Infectious Disease"/>
            <person name="Wu L."/>
            <person name="Ma J."/>
        </authorList>
    </citation>
    <scope>NUCLEOTIDE SEQUENCE [LARGE SCALE GENOMIC DNA]</scope>
    <source>
        <strain evidence="3">CCM 7526</strain>
    </source>
</reference>
<evidence type="ECO:0000313" key="3">
    <source>
        <dbReference type="Proteomes" id="UP001597183"/>
    </source>
</evidence>
<dbReference type="Proteomes" id="UP001597183">
    <property type="component" value="Unassembled WGS sequence"/>
</dbReference>
<keyword evidence="3" id="KW-1185">Reference proteome</keyword>
<evidence type="ECO:0000313" key="2">
    <source>
        <dbReference type="EMBL" id="MFD1365828.1"/>
    </source>
</evidence>
<evidence type="ECO:0000256" key="1">
    <source>
        <dbReference type="SAM" id="Phobius"/>
    </source>
</evidence>
<sequence>MTNVRNLARIEIDEDHDPRRIGVGTLEDLRLLVTGSPAHQLEIIPEDEAAPAGDRPRSVVATLLVAAATSNGIYVLLLWIRSLCRANGTVIRVTLAGRAIEVFPNSSEADLSTWVREIHLGSDD</sequence>
<gene>
    <name evidence="2" type="ORF">ACFQ5G_10785</name>
</gene>